<reference evidence="5" key="1">
    <citation type="journal article" date="2020" name="BMC Genomics">
        <title>Correction to: Identification and distribution of gene clusters required for synthesis of sphingolipid metabolism inhibitors in diverse species of the filamentous fungus Fusarium.</title>
        <authorList>
            <person name="Kim H.S."/>
            <person name="Lohmar J.M."/>
            <person name="Busman M."/>
            <person name="Brown D.W."/>
            <person name="Naumann T.A."/>
            <person name="Divon H.H."/>
            <person name="Lysoe E."/>
            <person name="Uhlig S."/>
            <person name="Proctor R.H."/>
        </authorList>
    </citation>
    <scope>NUCLEOTIDE SEQUENCE</scope>
    <source>
        <strain evidence="5">NRRL 22465</strain>
    </source>
</reference>
<protein>
    <recommendedName>
        <fullName evidence="4">Glycosyl hydrolases family 39 N-terminal catalytic domain-containing protein</fullName>
    </recommendedName>
</protein>
<gene>
    <name evidence="5" type="ORF">FZEAL_5434</name>
</gene>
<dbReference type="AlphaFoldDB" id="A0A8H4UK74"/>
<proteinExistence type="inferred from homology"/>
<dbReference type="SUPFAM" id="SSF51445">
    <property type="entry name" value="(Trans)glycosidases"/>
    <property type="match status" value="1"/>
</dbReference>
<accession>A0A8H4UK74</accession>
<organism evidence="5 6">
    <name type="scientific">Fusarium zealandicum</name>
    <dbReference type="NCBI Taxonomy" id="1053134"/>
    <lineage>
        <taxon>Eukaryota</taxon>
        <taxon>Fungi</taxon>
        <taxon>Dikarya</taxon>
        <taxon>Ascomycota</taxon>
        <taxon>Pezizomycotina</taxon>
        <taxon>Sordariomycetes</taxon>
        <taxon>Hypocreomycetidae</taxon>
        <taxon>Hypocreales</taxon>
        <taxon>Nectriaceae</taxon>
        <taxon>Fusarium</taxon>
        <taxon>Fusarium staphyleae species complex</taxon>
    </lineage>
</organism>
<dbReference type="Pfam" id="PF01229">
    <property type="entry name" value="Glyco_hydro_39"/>
    <property type="match status" value="1"/>
</dbReference>
<keyword evidence="2" id="KW-0378">Hydrolase</keyword>
<dbReference type="InterPro" id="IPR049166">
    <property type="entry name" value="GH39_cat"/>
</dbReference>
<keyword evidence="3" id="KW-0326">Glycosidase</keyword>
<evidence type="ECO:0000313" key="5">
    <source>
        <dbReference type="EMBL" id="KAF4978136.1"/>
    </source>
</evidence>
<comment type="similarity">
    <text evidence="1">Belongs to the glycosyl hydrolase 39 family.</text>
</comment>
<evidence type="ECO:0000256" key="3">
    <source>
        <dbReference type="ARBA" id="ARBA00023295"/>
    </source>
</evidence>
<evidence type="ECO:0000256" key="2">
    <source>
        <dbReference type="ARBA" id="ARBA00022801"/>
    </source>
</evidence>
<feature type="domain" description="Glycosyl hydrolases family 39 N-terminal catalytic" evidence="4">
    <location>
        <begin position="162"/>
        <end position="241"/>
    </location>
</feature>
<dbReference type="EMBL" id="JABEYC010000393">
    <property type="protein sequence ID" value="KAF4978136.1"/>
    <property type="molecule type" value="Genomic_DNA"/>
</dbReference>
<comment type="caution">
    <text evidence="5">The sequence shown here is derived from an EMBL/GenBank/DDBJ whole genome shotgun (WGS) entry which is preliminary data.</text>
</comment>
<keyword evidence="6" id="KW-1185">Reference proteome</keyword>
<dbReference type="InterPro" id="IPR017853">
    <property type="entry name" value="GH"/>
</dbReference>
<dbReference type="OrthoDB" id="3445803at2759"/>
<evidence type="ECO:0000259" key="4">
    <source>
        <dbReference type="Pfam" id="PF01229"/>
    </source>
</evidence>
<name>A0A8H4UK74_9HYPO</name>
<dbReference type="Gene3D" id="3.20.20.80">
    <property type="entry name" value="Glycosidases"/>
    <property type="match status" value="1"/>
</dbReference>
<dbReference type="GO" id="GO:0016798">
    <property type="term" value="F:hydrolase activity, acting on glycosyl bonds"/>
    <property type="evidence" value="ECO:0007669"/>
    <property type="project" value="UniProtKB-KW"/>
</dbReference>
<evidence type="ECO:0000256" key="1">
    <source>
        <dbReference type="ARBA" id="ARBA00008875"/>
    </source>
</evidence>
<evidence type="ECO:0000313" key="6">
    <source>
        <dbReference type="Proteomes" id="UP000635477"/>
    </source>
</evidence>
<dbReference type="Proteomes" id="UP000635477">
    <property type="component" value="Unassembled WGS sequence"/>
</dbReference>
<reference evidence="5" key="2">
    <citation type="submission" date="2020-05" db="EMBL/GenBank/DDBJ databases">
        <authorList>
            <person name="Kim H.-S."/>
            <person name="Proctor R.H."/>
            <person name="Brown D.W."/>
        </authorList>
    </citation>
    <scope>NUCLEOTIDE SEQUENCE</scope>
    <source>
        <strain evidence="5">NRRL 22465</strain>
    </source>
</reference>
<sequence>MPEDYMSLLRSLPSAAEETKPVATGVATVDLKAETGPPRQLASGVLYGIPDQPNQIPDHFYKDIGFNYGRGGGSQLPNTVGYAKSVQDYEARFASALSNYRTARKHGGEFIYLLPPVWGADGGQPEDFEYPGDGGDWTRWDAFLEQTLADVKASDMTESLVIDIWNEPDLSFFWSRPKEQWLDLWSRTYHKIREKFPSMRITGPSMSAVPSAAHEWWTSFLSHAVSEQTLPDQWSWHMENGEASMDVAKAVAGFRDLLSAYNIKPEAALDININEYAVYGEQLPSAGAWWIAGLERENVRGLRGNWAIAGALHDFLAGLLSKPSAGTENYEIERGGYWPLAEYQVYKYYASSMKGQRLQTLPTSDGSLDVYATVEGNKVRVLAGTRSRPGDWAIDVVGLPNDGQVAVKTLAFRVADGDRSKQVDAPEDLGETTESIEGDRLRLAMRHEDPSTAFAFEVTLAR</sequence>